<dbReference type="InterPro" id="IPR058038">
    <property type="entry name" value="BREX_BrxC_wHTH"/>
</dbReference>
<sequence>MRIQDMFERDIDRNINGVIKIEQNDEEVIEQELAEYVVTNELRGHFSTFFDAYERALDAPTDKIGVWISGFFGSGKSHFLKMLSYLLSGQTANGRAAIDIIAPRFEDPMIEVKARRAVDVPTETILFNIDSKGPSNKDKTAILRIFARVFFEHLGFYGEDLKLARLERDIDQKGKTEAFRAAYRKITGTEWLDERDAYDLNSDAVIDALEQAGAMSREAAERWFNNTEEFEFTIDWLVRQINQYVTERAEQEGGEFRLLFMVDEVGQYIGTDTSLMLNLQTIVEDLGAQCAGRVWVVVTSQEAIDEITTVAGQDFSKIQGRFNTRLSLSSTGAGEVIRRRILSKNEHAHDLLTVEYGKNATVLKNLFTFKGARNDLGGYDGAESFADAFPFVNYQFKLMQDVINGLRNQGSSGKHLSAERSMLSGFQEVAQALEDRDEHALAPLWMFYNTVQSFLEGYHRRVIDRAAAAARDGAGLEEYDVAVLKLLFLIKWVSQEMPGNVDNIATLMADDLRANRAEVRERVQAALERLERENYITRNGECYLFLTDDEQEIARQIARTQVDAAKLTKKAAEIVFGQIFETPKITVGKNNFPVAEWLDETRVNNAAGLTLRVLARMDGNDAPGRDELILRSSRGEAIVLLSSEVDFYSCLMEAARIQQFASATIIANLPANQQDVIRAKQQERTALETKAQALMEEAVRRGEFYAGGSQVTITGTNSAKKLIEQCTAKLVDAVYTKLGYIDRNYDDDAQIRQILNGAAPALEGIEPNKRAIDDVRTFLGAQAMRAVSVSMDDLQKRYQAAPYGWRERDIAAVVAELITAGEARVSYAGQVVDAHDAKMIDYLRKLSMTQRTVVEMRVRASAGDMTRARRAIETLCRVHDLPTEEEPLAAACRSALQERLNGLNGLITGAYNRNPNYPGYGTVADAAALINELLAIRGDSGDLLRAIAKEENALRDAGEDLEDVDGFFPDMQRIYDNASNLLKRLDQDRSYLAAHEEATKAIGDIERILGSERPYRQITDLGPAMQAIESAHAELLESKRADVSTQAQDIFASIHEHGRELDVSLSLIEQTELARREAISRADTLTQLDALASRLGSDQTSLFQKLDEEHERIHRPGPACEGVTVATEHPTPRRPERRVKEVRRALAFKPKSNLSSKEDIDAYLENARAYLLEQLAGNDAISLK</sequence>
<dbReference type="InterPro" id="IPR047679">
    <property type="entry name" value="BREX_BrxC"/>
</dbReference>
<evidence type="ECO:0008006" key="6">
    <source>
        <dbReference type="Google" id="ProtNLM"/>
    </source>
</evidence>
<feature type="domain" description="Probable ATP-binding protein BrxC 4th six-stranded beta-sheet" evidence="3">
    <location>
        <begin position="560"/>
        <end position="728"/>
    </location>
</feature>
<organism evidence="4 5">
    <name type="scientific">Collinsella stercoris DSM 13279</name>
    <dbReference type="NCBI Taxonomy" id="445975"/>
    <lineage>
        <taxon>Bacteria</taxon>
        <taxon>Bacillati</taxon>
        <taxon>Actinomycetota</taxon>
        <taxon>Coriobacteriia</taxon>
        <taxon>Coriobacteriales</taxon>
        <taxon>Coriobacteriaceae</taxon>
        <taxon>Collinsella</taxon>
    </lineage>
</organism>
<protein>
    <recommendedName>
        <fullName evidence="6">BREX system P-loop protein BrxC</fullName>
    </recommendedName>
</protein>
<dbReference type="NCBIfam" id="NF033441">
    <property type="entry name" value="BREX_BrxC"/>
    <property type="match status" value="1"/>
</dbReference>
<evidence type="ECO:0000313" key="5">
    <source>
        <dbReference type="Proteomes" id="UP000003560"/>
    </source>
</evidence>
<dbReference type="STRING" id="445975.COLSTE_02404"/>
<dbReference type="AlphaFoldDB" id="B6GE67"/>
<dbReference type="OrthoDB" id="3201900at2"/>
<proteinExistence type="predicted"/>
<evidence type="ECO:0000259" key="3">
    <source>
        <dbReference type="Pfam" id="PF25796"/>
    </source>
</evidence>
<dbReference type="InterPro" id="IPR058037">
    <property type="entry name" value="BREX_BrxC_helical"/>
</dbReference>
<dbReference type="InterPro" id="IPR058036">
    <property type="entry name" value="BREX_BrxC_4th"/>
</dbReference>
<dbReference type="GeneID" id="98001619"/>
<dbReference type="Pfam" id="PF25796">
    <property type="entry name" value="BREX_BrxC_4th"/>
    <property type="match status" value="1"/>
</dbReference>
<reference evidence="4 5" key="2">
    <citation type="submission" date="2008-10" db="EMBL/GenBank/DDBJ databases">
        <authorList>
            <person name="Fulton L."/>
            <person name="Clifton S."/>
            <person name="Fulton B."/>
            <person name="Xu J."/>
            <person name="Minx P."/>
            <person name="Pepin K.H."/>
            <person name="Johnson M."/>
            <person name="Thiruvilangam P."/>
            <person name="Bhonagiri V."/>
            <person name="Nash W.E."/>
            <person name="Mardis E.R."/>
            <person name="Wilson R.K."/>
        </authorList>
    </citation>
    <scope>NUCLEOTIDE SEQUENCE [LARGE SCALE GENOMIC DNA]</scope>
    <source>
        <strain evidence="4 5">DSM 13279</strain>
    </source>
</reference>
<reference evidence="4 5" key="1">
    <citation type="submission" date="2008-10" db="EMBL/GenBank/DDBJ databases">
        <title>Draft genome sequence of Collinsella stercoris (DSM 13279).</title>
        <authorList>
            <person name="Sudarsanam P."/>
            <person name="Ley R."/>
            <person name="Guruge J."/>
            <person name="Turnbaugh P.J."/>
            <person name="Mahowald M."/>
            <person name="Liep D."/>
            <person name="Gordon J."/>
        </authorList>
    </citation>
    <scope>NUCLEOTIDE SEQUENCE [LARGE SCALE GENOMIC DNA]</scope>
    <source>
        <strain evidence="4 5">DSM 13279</strain>
    </source>
</reference>
<dbReference type="EMBL" id="ABXJ01000142">
    <property type="protein sequence ID" value="EEA89450.1"/>
    <property type="molecule type" value="Genomic_DNA"/>
</dbReference>
<dbReference type="RefSeq" id="WP_006722026.1">
    <property type="nucleotide sequence ID" value="NZ_CP085935.1"/>
</dbReference>
<feature type="domain" description="Probable ATP-binding protein BrxC winged helix-turn-helix" evidence="1">
    <location>
        <begin position="737"/>
        <end position="857"/>
    </location>
</feature>
<name>B6GE67_9ACTN</name>
<feature type="domain" description="Probable ATP-binding protein BrxC alpha-helical" evidence="2">
    <location>
        <begin position="865"/>
        <end position="989"/>
    </location>
</feature>
<dbReference type="HOGENOM" id="CLU_007924_0_0_11"/>
<gene>
    <name evidence="4" type="ORF">COLSTE_02404</name>
</gene>
<evidence type="ECO:0000313" key="4">
    <source>
        <dbReference type="EMBL" id="EEA89450.1"/>
    </source>
</evidence>
<dbReference type="Pfam" id="PF25792">
    <property type="entry name" value="BREX_BrxC_helical"/>
    <property type="match status" value="1"/>
</dbReference>
<dbReference type="Proteomes" id="UP000003560">
    <property type="component" value="Unassembled WGS sequence"/>
</dbReference>
<dbReference type="eggNOG" id="COG1293">
    <property type="taxonomic scope" value="Bacteria"/>
</dbReference>
<keyword evidence="5" id="KW-1185">Reference proteome</keyword>
<accession>B6GE67</accession>
<dbReference type="Pfam" id="PF25791">
    <property type="entry name" value="WHD_BREX_BrxC"/>
    <property type="match status" value="1"/>
</dbReference>
<evidence type="ECO:0000259" key="1">
    <source>
        <dbReference type="Pfam" id="PF25791"/>
    </source>
</evidence>
<comment type="caution">
    <text evidence="4">The sequence shown here is derived from an EMBL/GenBank/DDBJ whole genome shotgun (WGS) entry which is preliminary data.</text>
</comment>
<evidence type="ECO:0000259" key="2">
    <source>
        <dbReference type="Pfam" id="PF25792"/>
    </source>
</evidence>